<dbReference type="Proteomes" id="UP001519460">
    <property type="component" value="Unassembled WGS sequence"/>
</dbReference>
<keyword evidence="2" id="KW-1185">Reference proteome</keyword>
<feature type="non-terminal residue" evidence="1">
    <location>
        <position position="1"/>
    </location>
</feature>
<evidence type="ECO:0000313" key="1">
    <source>
        <dbReference type="EMBL" id="KAK7454424.1"/>
    </source>
</evidence>
<proteinExistence type="predicted"/>
<protein>
    <submittedName>
        <fullName evidence="1">Uncharacterized protein</fullName>
    </submittedName>
</protein>
<comment type="caution">
    <text evidence="1">The sequence shown here is derived from an EMBL/GenBank/DDBJ whole genome shotgun (WGS) entry which is preliminary data.</text>
</comment>
<gene>
    <name evidence="1" type="ORF">BaRGS_00039577</name>
</gene>
<organism evidence="1 2">
    <name type="scientific">Batillaria attramentaria</name>
    <dbReference type="NCBI Taxonomy" id="370345"/>
    <lineage>
        <taxon>Eukaryota</taxon>
        <taxon>Metazoa</taxon>
        <taxon>Spiralia</taxon>
        <taxon>Lophotrochozoa</taxon>
        <taxon>Mollusca</taxon>
        <taxon>Gastropoda</taxon>
        <taxon>Caenogastropoda</taxon>
        <taxon>Sorbeoconcha</taxon>
        <taxon>Cerithioidea</taxon>
        <taxon>Batillariidae</taxon>
        <taxon>Batillaria</taxon>
    </lineage>
</organism>
<dbReference type="EMBL" id="JACVVK020000702">
    <property type="protein sequence ID" value="KAK7454424.1"/>
    <property type="molecule type" value="Genomic_DNA"/>
</dbReference>
<accession>A0ABD0J315</accession>
<reference evidence="1 2" key="1">
    <citation type="journal article" date="2023" name="Sci. Data">
        <title>Genome assembly of the Korean intertidal mud-creeper Batillaria attramentaria.</title>
        <authorList>
            <person name="Patra A.K."/>
            <person name="Ho P.T."/>
            <person name="Jun S."/>
            <person name="Lee S.J."/>
            <person name="Kim Y."/>
            <person name="Won Y.J."/>
        </authorList>
    </citation>
    <scope>NUCLEOTIDE SEQUENCE [LARGE SCALE GENOMIC DNA]</scope>
    <source>
        <strain evidence="1">Wonlab-2016</strain>
    </source>
</reference>
<sequence length="63" mass="7059">DNTIDNDNKMSLKQYFGEADTSLSLSVRGNRISAANSERSMRRQCCLCSGRERSDSHYGSNKP</sequence>
<name>A0ABD0J315_9CAEN</name>
<dbReference type="AlphaFoldDB" id="A0ABD0J315"/>
<evidence type="ECO:0000313" key="2">
    <source>
        <dbReference type="Proteomes" id="UP001519460"/>
    </source>
</evidence>